<reference evidence="4 5" key="1">
    <citation type="submission" date="2018-01" db="EMBL/GenBank/DDBJ databases">
        <title>Draft genome Sequence of streptomyces globosus LZH-48.</title>
        <authorList>
            <person name="Ran K."/>
            <person name="Li Z."/>
            <person name="Wei S."/>
            <person name="Dong R."/>
        </authorList>
    </citation>
    <scope>NUCLEOTIDE SEQUENCE [LARGE SCALE GENOMIC DNA]</scope>
    <source>
        <strain evidence="4 5">LZH-48</strain>
    </source>
</reference>
<dbReference type="AlphaFoldDB" id="A0A344U1D6"/>
<dbReference type="Pfam" id="PF14040">
    <property type="entry name" value="DNase_NucA_NucB"/>
    <property type="match status" value="1"/>
</dbReference>
<sequence length="431" mass="45288">MKHIRRGLAALASLALTAALCAAGTQPAAAQPPTSRTVPQGHGDCTETGPDLRREGMAWTCIKTGQATASALAALPAAAPRAARANPGADLCLKDDPDKPFDPIPSTRKAYCTRYLAEYVTLGEDSKVNGKAHVLVFAAAAMNSLPAAQWKEDIVIQVTDMTPNIAAVTMALSATCSGQCTAGAPAWGGAPVLLKNGQSREDGALSYSSSVGKGFDTIVQPSYHVIGTIKTVTGGGRPVNTRLDWPGPKVRCDDKISPKDGSPPGCIVDGHTANVTLHRSLYKGAAVAYEWAQKNLTGKFGTPGHLLNRWYVDPLDPEAKGRRALTCDRGPYKFPRGATGIPNDSCDEYPFAKSMQGGNDGALCIDITPREVGGVWDVANVTVDRGTPPNAPCIRAHVDEADNSAAGREFARAVTSDRIMQGEAFEVIIDA</sequence>
<gene>
    <name evidence="4" type="ORF">C0216_15705</name>
</gene>
<keyword evidence="5" id="KW-1185">Reference proteome</keyword>
<name>A0A344U1D6_9ACTN</name>
<accession>A0A344U1D6</accession>
<feature type="region of interest" description="Disordered" evidence="1">
    <location>
        <begin position="27"/>
        <end position="50"/>
    </location>
</feature>
<dbReference type="Proteomes" id="UP000252004">
    <property type="component" value="Chromosome"/>
</dbReference>
<evidence type="ECO:0000256" key="2">
    <source>
        <dbReference type="SAM" id="SignalP"/>
    </source>
</evidence>
<feature type="chain" id="PRO_5016848095" description="Deoxyribonuclease NucA/NucB domain-containing protein" evidence="2">
    <location>
        <begin position="31"/>
        <end position="431"/>
    </location>
</feature>
<dbReference type="InterPro" id="IPR029476">
    <property type="entry name" value="DNase_NucA_NucB"/>
</dbReference>
<organism evidence="4 5">
    <name type="scientific">Streptomyces globosus</name>
    <dbReference type="NCBI Taxonomy" id="68209"/>
    <lineage>
        <taxon>Bacteria</taxon>
        <taxon>Bacillati</taxon>
        <taxon>Actinomycetota</taxon>
        <taxon>Actinomycetes</taxon>
        <taxon>Kitasatosporales</taxon>
        <taxon>Streptomycetaceae</taxon>
        <taxon>Streptomyces</taxon>
    </lineage>
</organism>
<feature type="signal peptide" evidence="2">
    <location>
        <begin position="1"/>
        <end position="30"/>
    </location>
</feature>
<evidence type="ECO:0000256" key="1">
    <source>
        <dbReference type="SAM" id="MobiDB-lite"/>
    </source>
</evidence>
<keyword evidence="2" id="KW-0732">Signal</keyword>
<dbReference type="KEGG" id="sgz:C0216_15705"/>
<feature type="domain" description="Deoxyribonuclease NucA/NucB" evidence="3">
    <location>
        <begin position="319"/>
        <end position="362"/>
    </location>
</feature>
<evidence type="ECO:0000313" key="4">
    <source>
        <dbReference type="EMBL" id="AXE24707.1"/>
    </source>
</evidence>
<proteinExistence type="predicted"/>
<protein>
    <recommendedName>
        <fullName evidence="3">Deoxyribonuclease NucA/NucB domain-containing protein</fullName>
    </recommendedName>
</protein>
<dbReference type="EMBL" id="CP030862">
    <property type="protein sequence ID" value="AXE24707.1"/>
    <property type="molecule type" value="Genomic_DNA"/>
</dbReference>
<evidence type="ECO:0000259" key="3">
    <source>
        <dbReference type="Pfam" id="PF14040"/>
    </source>
</evidence>
<dbReference type="OrthoDB" id="3658262at2"/>
<evidence type="ECO:0000313" key="5">
    <source>
        <dbReference type="Proteomes" id="UP000252004"/>
    </source>
</evidence>